<dbReference type="OMA" id="DKFFFCR"/>
<organism evidence="5 6">
    <name type="scientific">Varanus komodoensis</name>
    <name type="common">Komodo dragon</name>
    <dbReference type="NCBI Taxonomy" id="61221"/>
    <lineage>
        <taxon>Eukaryota</taxon>
        <taxon>Metazoa</taxon>
        <taxon>Chordata</taxon>
        <taxon>Craniata</taxon>
        <taxon>Vertebrata</taxon>
        <taxon>Euteleostomi</taxon>
        <taxon>Lepidosauria</taxon>
        <taxon>Squamata</taxon>
        <taxon>Bifurcata</taxon>
        <taxon>Unidentata</taxon>
        <taxon>Episquamata</taxon>
        <taxon>Toxicofera</taxon>
        <taxon>Anguimorpha</taxon>
        <taxon>Paleoanguimorpha</taxon>
        <taxon>Varanoidea</taxon>
        <taxon>Varanidae</taxon>
        <taxon>Varanus</taxon>
    </lineage>
</organism>
<keyword evidence="6" id="KW-1185">Reference proteome</keyword>
<comment type="similarity">
    <text evidence="1">Belongs to the AB hydrolase superfamily.</text>
</comment>
<dbReference type="GO" id="GO:0016020">
    <property type="term" value="C:membrane"/>
    <property type="evidence" value="ECO:0007669"/>
    <property type="project" value="TreeGrafter"/>
</dbReference>
<dbReference type="PRINTS" id="PR00111">
    <property type="entry name" value="ABHYDROLASE"/>
</dbReference>
<sequence>ASKWQTGAKLRTDAIFATRKEPPLDLRPLLTAKPPSPVRRRVKPAGWSAAGLRQVRGRPASPRGRAGQGRAGRGASCGSDGDASRFALPALRPCSVKHAAVVALWPEGRLHSGLVRGGFRGKRILLADTGTVSELKFLVPWGHIAAKAWGSPQGRPVLCLHGWLDNANTFNRLIPLLPRDCYYIAIDLGGHGLSSHRPAGFPYHFLDYVKDVRRTVAVLKWSRFILIGHSFGGIVGGMFSCIFPEMVDKLILVESFGPIPQNWEKMLKLKRDVIENLLNAEANHPQSPKVRSPQEALQRLLEANRHLTEESGKIILERGATEVLGGLVYNRDVRVSMQMPADENMNVLKKIQADVLMIIAQNGLFAKGHSPTLLDQRLELYRTFLKEHFHFVKVAGNHFVHLNEPEVVAGIISTFLNKGQTLKANL</sequence>
<dbReference type="Proteomes" id="UP000694545">
    <property type="component" value="Unplaced"/>
</dbReference>
<keyword evidence="2" id="KW-0378">Hydrolase</keyword>
<dbReference type="Gene3D" id="3.40.50.1820">
    <property type="entry name" value="alpha/beta hydrolase"/>
    <property type="match status" value="1"/>
</dbReference>
<evidence type="ECO:0000259" key="4">
    <source>
        <dbReference type="Pfam" id="PF00561"/>
    </source>
</evidence>
<name>A0A8D2LRZ2_VARKO</name>
<dbReference type="InterPro" id="IPR050266">
    <property type="entry name" value="AB_hydrolase_sf"/>
</dbReference>
<evidence type="ECO:0000256" key="3">
    <source>
        <dbReference type="SAM" id="MobiDB-lite"/>
    </source>
</evidence>
<dbReference type="AlphaFoldDB" id="A0A8D2LRZ2"/>
<dbReference type="SUPFAM" id="SSF53474">
    <property type="entry name" value="alpha/beta-Hydrolases"/>
    <property type="match status" value="1"/>
</dbReference>
<proteinExistence type="inferred from homology"/>
<evidence type="ECO:0000313" key="6">
    <source>
        <dbReference type="Proteomes" id="UP000694545"/>
    </source>
</evidence>
<dbReference type="PANTHER" id="PTHR43798:SF14">
    <property type="entry name" value="SERINE HYDROLASE-LIKE PROTEIN DDB_G0286239"/>
    <property type="match status" value="1"/>
</dbReference>
<evidence type="ECO:0000313" key="5">
    <source>
        <dbReference type="Ensembl" id="ENSVKKP00000025836.1"/>
    </source>
</evidence>
<dbReference type="InterPro" id="IPR029058">
    <property type="entry name" value="AB_hydrolase_fold"/>
</dbReference>
<dbReference type="InterPro" id="IPR000073">
    <property type="entry name" value="AB_hydrolase_1"/>
</dbReference>
<dbReference type="Ensembl" id="ENSVKKT00000026467.1">
    <property type="protein sequence ID" value="ENSVKKP00000025836.1"/>
    <property type="gene ID" value="ENSVKKG00000016915.1"/>
</dbReference>
<feature type="domain" description="AB hydrolase-1" evidence="4">
    <location>
        <begin position="156"/>
        <end position="405"/>
    </location>
</feature>
<dbReference type="Pfam" id="PF00561">
    <property type="entry name" value="Abhydrolase_1"/>
    <property type="match status" value="1"/>
</dbReference>
<evidence type="ECO:0000256" key="2">
    <source>
        <dbReference type="ARBA" id="ARBA00022801"/>
    </source>
</evidence>
<dbReference type="PANTHER" id="PTHR43798">
    <property type="entry name" value="MONOACYLGLYCEROL LIPASE"/>
    <property type="match status" value="1"/>
</dbReference>
<accession>A0A8D2LRZ2</accession>
<dbReference type="GO" id="GO:0016787">
    <property type="term" value="F:hydrolase activity"/>
    <property type="evidence" value="ECO:0007669"/>
    <property type="project" value="UniProtKB-KW"/>
</dbReference>
<protein>
    <submittedName>
        <fullName evidence="5">Serine hydrolase like 2</fullName>
    </submittedName>
</protein>
<reference evidence="5" key="2">
    <citation type="submission" date="2025-09" db="UniProtKB">
        <authorList>
            <consortium name="Ensembl"/>
        </authorList>
    </citation>
    <scope>IDENTIFICATION</scope>
</reference>
<reference evidence="5" key="1">
    <citation type="submission" date="2025-08" db="UniProtKB">
        <authorList>
            <consortium name="Ensembl"/>
        </authorList>
    </citation>
    <scope>IDENTIFICATION</scope>
</reference>
<evidence type="ECO:0000256" key="1">
    <source>
        <dbReference type="ARBA" id="ARBA00008645"/>
    </source>
</evidence>
<feature type="region of interest" description="Disordered" evidence="3">
    <location>
        <begin position="26"/>
        <end position="79"/>
    </location>
</feature>